<dbReference type="RefSeq" id="WP_322777495.1">
    <property type="nucleotide sequence ID" value="NZ_JARJFB010000182.1"/>
</dbReference>
<dbReference type="Proteomes" id="UP001291687">
    <property type="component" value="Unassembled WGS sequence"/>
</dbReference>
<dbReference type="EMBL" id="JARJFB010000182">
    <property type="protein sequence ID" value="MEA0971585.1"/>
    <property type="molecule type" value="Genomic_DNA"/>
</dbReference>
<organism evidence="1 2">
    <name type="scientific">Candidatus Megaera venefica</name>
    <dbReference type="NCBI Taxonomy" id="2055910"/>
    <lineage>
        <taxon>Bacteria</taxon>
        <taxon>Pseudomonadati</taxon>
        <taxon>Pseudomonadota</taxon>
        <taxon>Alphaproteobacteria</taxon>
        <taxon>Rickettsiales</taxon>
        <taxon>Rickettsiaceae</taxon>
        <taxon>Candidatus Megaera</taxon>
    </lineage>
</organism>
<protein>
    <submittedName>
        <fullName evidence="1">Uncharacterized protein</fullName>
    </submittedName>
</protein>
<gene>
    <name evidence="1" type="ORF">Megvenef_01567</name>
</gene>
<reference evidence="1 2" key="1">
    <citation type="submission" date="2023-03" db="EMBL/GenBank/DDBJ databases">
        <title>Host association and intracellularity evolved multiple times independently in the Rickettsiales.</title>
        <authorList>
            <person name="Castelli M."/>
            <person name="Nardi T."/>
            <person name="Gammuto L."/>
            <person name="Bellinzona G."/>
            <person name="Sabaneyeva E."/>
            <person name="Potekhin A."/>
            <person name="Serra V."/>
            <person name="Petroni G."/>
            <person name="Sassera D."/>
        </authorList>
    </citation>
    <scope>NUCLEOTIDE SEQUENCE [LARGE SCALE GENOMIC DNA]</scope>
    <source>
        <strain evidence="1 2">Sr 2-6</strain>
    </source>
</reference>
<evidence type="ECO:0000313" key="1">
    <source>
        <dbReference type="EMBL" id="MEA0971585.1"/>
    </source>
</evidence>
<name>A0ABU5NEK8_9RICK</name>
<accession>A0ABU5NEK8</accession>
<proteinExistence type="predicted"/>
<comment type="caution">
    <text evidence="1">The sequence shown here is derived from an EMBL/GenBank/DDBJ whole genome shotgun (WGS) entry which is preliminary data.</text>
</comment>
<sequence>MAKKTIDYLLNLCSKNPSQSETDSYEKWLLYEDILYFLAKNKLDDEVVIYASTNFPSSMLLNSFFVPKVEVNPVNDSTIKEIFAWDFSPSAFWNINYTYPNKIHAAINDYDFRLEEESLTTIIGAKSISKNERILSLREFDGRANQKQYIEISQKILHSQDLHYVPECKAFCKFDHLGEIVKHITVHYKEERVIAVTARREVLEQFMAITDMILVRMFDVTRISKNFQNWDEPRKPILVKNKQEKIFGNGKHISTASYLRGFQIIDCKEPRENVLRNIICYNNDVDKRYVEFITHDWKNNLVCELSCDPRKLGNYFIKSELPYETSPAFFKKDVLLKYQNDPDKYAIDGRSISCRGGWSLKSYDLNDEDQVHAYLIDLGKLPYEEQLHWKVYNEQPKSEISKRAFINDFEGKIYYGYDPLHSLKSELKTMCNEQLNWYQGQSSELVDRVHYLSTSSQPEWEAAINNLNKLLVDGLNKKYITILAKESGVTIEANDGSLKILNKYLTQKEYDDQLISTIMNPLFELNKLRSNICAHNQSNGKILIDKVKNDYDGSLEKHFKNLIESCDQAIKELRKILK</sequence>
<keyword evidence="2" id="KW-1185">Reference proteome</keyword>
<evidence type="ECO:0000313" key="2">
    <source>
        <dbReference type="Proteomes" id="UP001291687"/>
    </source>
</evidence>